<dbReference type="SUPFAM" id="SSF82185">
    <property type="entry name" value="Histone H3 K4-specific methyltransferase SET7/9 N-terminal domain"/>
    <property type="match status" value="2"/>
</dbReference>
<keyword evidence="8" id="KW-0966">Cell projection</keyword>
<evidence type="ECO:0000256" key="2">
    <source>
        <dbReference type="ARBA" id="ARBA00004430"/>
    </source>
</evidence>
<dbReference type="PANTHER" id="PTHR46613:SF1">
    <property type="entry name" value="RADIAL SPOKE HEAD 10 HOMOLOG B-RELATED"/>
    <property type="match status" value="1"/>
</dbReference>
<dbReference type="OrthoDB" id="294378at2759"/>
<organism evidence="12">
    <name type="scientific">Schistocephalus solidus</name>
    <name type="common">Tapeworm</name>
    <dbReference type="NCBI Taxonomy" id="70667"/>
    <lineage>
        <taxon>Eukaryota</taxon>
        <taxon>Metazoa</taxon>
        <taxon>Spiralia</taxon>
        <taxon>Lophotrochozoa</taxon>
        <taxon>Platyhelminthes</taxon>
        <taxon>Cestoda</taxon>
        <taxon>Eucestoda</taxon>
        <taxon>Diphyllobothriidea</taxon>
        <taxon>Diphyllobothriidae</taxon>
        <taxon>Schistocephalus</taxon>
    </lineage>
</organism>
<evidence type="ECO:0000256" key="9">
    <source>
        <dbReference type="SAM" id="MobiDB-lite"/>
    </source>
</evidence>
<reference evidence="12" key="1">
    <citation type="submission" date="2016-06" db="UniProtKB">
        <authorList>
            <consortium name="WormBaseParasite"/>
        </authorList>
    </citation>
    <scope>IDENTIFICATION</scope>
</reference>
<dbReference type="AlphaFoldDB" id="A0A183SEZ3"/>
<evidence type="ECO:0000313" key="10">
    <source>
        <dbReference type="EMBL" id="VDL89176.1"/>
    </source>
</evidence>
<dbReference type="WBParaSite" id="SSLN_0000287801-mRNA-1">
    <property type="protein sequence ID" value="SSLN_0000287801-mRNA-1"/>
    <property type="gene ID" value="SSLN_0000287801"/>
</dbReference>
<dbReference type="EMBL" id="UYSU01032337">
    <property type="protein sequence ID" value="VDL89176.1"/>
    <property type="molecule type" value="Genomic_DNA"/>
</dbReference>
<evidence type="ECO:0000256" key="4">
    <source>
        <dbReference type="ARBA" id="ARBA00022737"/>
    </source>
</evidence>
<dbReference type="SMART" id="SM00698">
    <property type="entry name" value="MORN"/>
    <property type="match status" value="4"/>
</dbReference>
<comment type="subcellular location">
    <subcellularLocation>
        <location evidence="1">Cell projection</location>
        <location evidence="1">Cilium</location>
        <location evidence="1">Flagellum</location>
    </subcellularLocation>
    <subcellularLocation>
        <location evidence="2">Cytoplasm</location>
        <location evidence="2">Cytoskeleton</location>
        <location evidence="2">Cilium axoneme</location>
    </subcellularLocation>
</comment>
<sequence>MDYNNENSSFYDGDWLNGKPNGMGFRRYSGGSIYEGRWVDGLRHGFGELQWPERCECYSGEWRNGKQHGKGLYVWQTRRTNTTQYPSRNAYYGDWVDGKWEGKGVFFYPNGAKCMGSWREGKLNGNAVLEMRNGDFIEAEYANDSIIRIHHQGIPETDVLFADPRIQTILPLKDLLGTTSDTSGHYECITLDNTEIDLREDFFAFRCNHKINWPNELLKTLRQTYRFYAGLGVDSAEDNTQLLQRIQFWQFLRDCHLTTSMSICQVLNILVKAFGACEASRKMFQPFEPMFFSEFTSSLAILAVTLFHEYDAASRAPHEALRHLMDNFVSRHACVLSGGVYAQPKRTAVLTPYFNDLYKLFEFGPCTLSVFPSERCGYDGQGVRENIAGIQDLGPNFRSAAVAQVDWGDTPKGANYGLLQSEFPGEYLLCEKKKTPTEGEKEVTVGRKISTNQNTNSKTKNRKEIATTQRGKKERPESSIPKSQSRRRGSPSIKLDKDIPTQDSIDQDEEHSRLGTTSKKEPAIEMPPFMRWEQTIKAFFTERLLIQAGQRLENWASCINHFLAEQAAADSSDCTG</sequence>
<keyword evidence="6" id="KW-0969">Cilium</keyword>
<evidence type="ECO:0000256" key="3">
    <source>
        <dbReference type="ARBA" id="ARBA00022490"/>
    </source>
</evidence>
<dbReference type="PANTHER" id="PTHR46613">
    <property type="entry name" value="RADIAL SPOKE HEAD 10 HOMOLOG B-RELATED"/>
    <property type="match status" value="1"/>
</dbReference>
<dbReference type="InterPro" id="IPR003409">
    <property type="entry name" value="MORN"/>
</dbReference>
<keyword evidence="11" id="KW-1185">Reference proteome</keyword>
<proteinExistence type="predicted"/>
<dbReference type="GO" id="GO:0031514">
    <property type="term" value="C:motile cilium"/>
    <property type="evidence" value="ECO:0007669"/>
    <property type="project" value="UniProtKB-SubCell"/>
</dbReference>
<evidence type="ECO:0000256" key="5">
    <source>
        <dbReference type="ARBA" id="ARBA00022846"/>
    </source>
</evidence>
<reference evidence="10 11" key="2">
    <citation type="submission" date="2018-11" db="EMBL/GenBank/DDBJ databases">
        <authorList>
            <consortium name="Pathogen Informatics"/>
        </authorList>
    </citation>
    <scope>NUCLEOTIDE SEQUENCE [LARGE SCALE GENOMIC DNA]</scope>
    <source>
        <strain evidence="10 11">NST_G2</strain>
    </source>
</reference>
<accession>A0A183SEZ3</accession>
<feature type="region of interest" description="Disordered" evidence="9">
    <location>
        <begin position="439"/>
        <end position="522"/>
    </location>
</feature>
<keyword evidence="5" id="KW-0282">Flagellum</keyword>
<keyword evidence="4" id="KW-0677">Repeat</keyword>
<keyword evidence="7" id="KW-0206">Cytoskeleton</keyword>
<feature type="compositionally biased region" description="Low complexity" evidence="9">
    <location>
        <begin position="446"/>
        <end position="458"/>
    </location>
</feature>
<dbReference type="GO" id="GO:0005930">
    <property type="term" value="C:axoneme"/>
    <property type="evidence" value="ECO:0007669"/>
    <property type="project" value="UniProtKB-SubCell"/>
</dbReference>
<keyword evidence="3" id="KW-0963">Cytoplasm</keyword>
<evidence type="ECO:0000313" key="11">
    <source>
        <dbReference type="Proteomes" id="UP000275846"/>
    </source>
</evidence>
<evidence type="ECO:0000256" key="1">
    <source>
        <dbReference type="ARBA" id="ARBA00004230"/>
    </source>
</evidence>
<dbReference type="Gene3D" id="2.20.110.10">
    <property type="entry name" value="Histone H3 K4-specific methyltransferase SET7/9 N-terminal domain"/>
    <property type="match status" value="2"/>
</dbReference>
<evidence type="ECO:0000256" key="6">
    <source>
        <dbReference type="ARBA" id="ARBA00023069"/>
    </source>
</evidence>
<name>A0A183SEZ3_SCHSO</name>
<protein>
    <submittedName>
        <fullName evidence="12">Radial spoke head 10 homolog B</fullName>
    </submittedName>
</protein>
<evidence type="ECO:0000256" key="8">
    <source>
        <dbReference type="ARBA" id="ARBA00023273"/>
    </source>
</evidence>
<dbReference type="Proteomes" id="UP000275846">
    <property type="component" value="Unassembled WGS sequence"/>
</dbReference>
<gene>
    <name evidence="10" type="ORF">SSLN_LOCUS2791</name>
</gene>
<evidence type="ECO:0000256" key="7">
    <source>
        <dbReference type="ARBA" id="ARBA00023212"/>
    </source>
</evidence>
<evidence type="ECO:0000313" key="12">
    <source>
        <dbReference type="WBParaSite" id="SSLN_0000287801-mRNA-1"/>
    </source>
</evidence>
<dbReference type="Pfam" id="PF02493">
    <property type="entry name" value="MORN"/>
    <property type="match status" value="5"/>
</dbReference>
<feature type="compositionally biased region" description="Basic and acidic residues" evidence="9">
    <location>
        <begin position="510"/>
        <end position="522"/>
    </location>
</feature>
<dbReference type="STRING" id="70667.A0A183SEZ3"/>